<dbReference type="EMBL" id="JAYFUH010000066">
    <property type="protein sequence ID" value="MEA5667036.1"/>
    <property type="molecule type" value="Genomic_DNA"/>
</dbReference>
<dbReference type="Gene3D" id="1.10.238.10">
    <property type="entry name" value="EF-hand"/>
    <property type="match status" value="1"/>
</dbReference>
<organism evidence="2 3">
    <name type="scientific">Stenotrophomonas capsici</name>
    <dbReference type="NCBI Taxonomy" id="3110230"/>
    <lineage>
        <taxon>Bacteria</taxon>
        <taxon>Pseudomonadati</taxon>
        <taxon>Pseudomonadota</taxon>
        <taxon>Gammaproteobacteria</taxon>
        <taxon>Lysobacterales</taxon>
        <taxon>Lysobacteraceae</taxon>
        <taxon>Stenotrophomonas</taxon>
    </lineage>
</organism>
<evidence type="ECO:0000313" key="2">
    <source>
        <dbReference type="EMBL" id="MEA5667036.1"/>
    </source>
</evidence>
<reference evidence="2 3" key="1">
    <citation type="submission" date="2023-12" db="EMBL/GenBank/DDBJ databases">
        <title>Stenotrophomonas guangdongensis sp. nov., isolated from wilted pepper plants (Capsicum annuum).</title>
        <authorList>
            <person name="Qiu M."/>
            <person name="Li Y."/>
            <person name="Liu Q."/>
            <person name="Zhang X."/>
            <person name="Huang Y."/>
            <person name="Guo R."/>
            <person name="Hu M."/>
            <person name="Zhou J."/>
            <person name="Zhou X."/>
        </authorList>
    </citation>
    <scope>NUCLEOTIDE SEQUENCE [LARGE SCALE GENOMIC DNA]</scope>
    <source>
        <strain evidence="2 3">MH1</strain>
    </source>
</reference>
<dbReference type="Proteomes" id="UP001301653">
    <property type="component" value="Unassembled WGS sequence"/>
</dbReference>
<sequence>MTCPFPARLALSLLLGAGTFAAFAQQRPAPAVSTPLTEVPVNVREQPLSSGRVTHAVQVRTEPGQAPVTIRSIQPDTVAGNYRIDFTALDLDGDGFISRAEAQANPALADEFNALDTARRGKLSREQLAGWLKP</sequence>
<gene>
    <name evidence="2" type="ORF">VA603_05730</name>
</gene>
<dbReference type="SUPFAM" id="SSF47473">
    <property type="entry name" value="EF-hand"/>
    <property type="match status" value="1"/>
</dbReference>
<feature type="signal peptide" evidence="1">
    <location>
        <begin position="1"/>
        <end position="24"/>
    </location>
</feature>
<dbReference type="RefSeq" id="WP_132864940.1">
    <property type="nucleotide sequence ID" value="NZ_JAYFUH010000066.1"/>
</dbReference>
<feature type="chain" id="PRO_5047180641" evidence="1">
    <location>
        <begin position="25"/>
        <end position="134"/>
    </location>
</feature>
<evidence type="ECO:0000313" key="3">
    <source>
        <dbReference type="Proteomes" id="UP001301653"/>
    </source>
</evidence>
<proteinExistence type="predicted"/>
<accession>A0ABU5V159</accession>
<keyword evidence="3" id="KW-1185">Reference proteome</keyword>
<comment type="caution">
    <text evidence="2">The sequence shown here is derived from an EMBL/GenBank/DDBJ whole genome shotgun (WGS) entry which is preliminary data.</text>
</comment>
<keyword evidence="1" id="KW-0732">Signal</keyword>
<evidence type="ECO:0000256" key="1">
    <source>
        <dbReference type="SAM" id="SignalP"/>
    </source>
</evidence>
<protein>
    <submittedName>
        <fullName evidence="2">EF-hand domain-containing protein</fullName>
    </submittedName>
</protein>
<name>A0ABU5V159_9GAMM</name>
<dbReference type="InterPro" id="IPR011992">
    <property type="entry name" value="EF-hand-dom_pair"/>
</dbReference>